<evidence type="ECO:0000256" key="3">
    <source>
        <dbReference type="ARBA" id="ARBA00022692"/>
    </source>
</evidence>
<dbReference type="PANTHER" id="PTHR45711">
    <property type="entry name" value="CHLORIDE CHANNEL PROTEIN"/>
    <property type="match status" value="1"/>
</dbReference>
<evidence type="ECO:0000256" key="9">
    <source>
        <dbReference type="RuleBase" id="RU361221"/>
    </source>
</evidence>
<evidence type="ECO:0000256" key="6">
    <source>
        <dbReference type="ARBA" id="ARBA00023136"/>
    </source>
</evidence>
<reference evidence="12" key="1">
    <citation type="submission" date="2019-04" db="EMBL/GenBank/DDBJ databases">
        <title>Sequencing of skin fungus with MAO and IRED activity.</title>
        <authorList>
            <person name="Marsaioli A.J."/>
            <person name="Bonatto J.M.C."/>
            <person name="Reis Junior O."/>
        </authorList>
    </citation>
    <scope>NUCLEOTIDE SEQUENCE</scope>
    <source>
        <strain evidence="12">30M1</strain>
    </source>
</reference>
<evidence type="ECO:0000256" key="7">
    <source>
        <dbReference type="ARBA" id="ARBA00023214"/>
    </source>
</evidence>
<protein>
    <recommendedName>
        <fullName evidence="9">Chloride channel protein</fullName>
    </recommendedName>
</protein>
<sequence length="815" mass="88356">MPEDLEAGNERTPLLHDRRLSNLQRELDVESASTISSALSKEEQGLVDSTVGERLPYNDYTTIDWLHDLAKDSYRFRHINALSGLRYRILSLFDASSGWIAVVIIGALTAVVAFLVDVAVATVADWKTGYCSTNMWKSRENCCRGHAESASLSHVHLFADPGSAEPICSEWRNWSDSYVRSFAIYVALALVFGTISSSATLLTRSQLPSAEEPHEQPPSPPVAKPNGSHASTGVRIPASSPTEAGKVMYMAAGSGIPEIKTILSGFSIPSFLSLKVLVVKAFGAVFAVSTGMCLGKEGPFVHISTCVGYLVGSFFPKYNDNGRKMRELLSAACSSGLSVAFGAPIGGVLFSYEEISTYFPRKVLWRAFLCSLTAAIVLKLLNPTGTGKLVLFETNYGTEYEPVHYLIFILLGVAGGIFGGLFCKLNFIWSKHFRKIPIIKGNSVFEVGLVVLATALLQFPNPLTREPGDIIIKNVLVDCSDSASKHSFVCLHEAQRDATNWAYIGWLTYGTLTKLVLTIITFGCKVPSGVIIPALDAGALFGRFVGYVLPYTPNDVSPGIFALVGAAAFLAGVSRMTISLAVIMFELTGELQYAVPNMVAILIAKWVADAISAEGVYDLAQAVLGHPFLDPDVALQVVRRKGLKVSALIPPKKTMDDITVQVPSSNIVPSSLLYKKLESLKSRGLMDAGLVLVQMHSPSTVPVLQGYLSQAELAFGLSDLSPHIPLSPSQQDFNVRLLGHTIDDVPPDHLEVDLSPFVDRTPLTICREAPLEYAVEMFGKLGLRYLCVTEEGTGKLVGVIIKKRLVGFIEELKEE</sequence>
<organism evidence="12 13">
    <name type="scientific">Curvularia kusanoi</name>
    <name type="common">Cochliobolus kusanoi</name>
    <dbReference type="NCBI Taxonomy" id="90978"/>
    <lineage>
        <taxon>Eukaryota</taxon>
        <taxon>Fungi</taxon>
        <taxon>Dikarya</taxon>
        <taxon>Ascomycota</taxon>
        <taxon>Pezizomycotina</taxon>
        <taxon>Dothideomycetes</taxon>
        <taxon>Pleosporomycetidae</taxon>
        <taxon>Pleosporales</taxon>
        <taxon>Pleosporineae</taxon>
        <taxon>Pleosporaceae</taxon>
        <taxon>Curvularia</taxon>
    </lineage>
</organism>
<comment type="subcellular location">
    <subcellularLocation>
        <location evidence="1 9">Membrane</location>
        <topology evidence="1 9">Multi-pass membrane protein</topology>
    </subcellularLocation>
</comment>
<feature type="transmembrane region" description="Helical" evidence="9">
    <location>
        <begin position="561"/>
        <end position="585"/>
    </location>
</feature>
<dbReference type="PROSITE" id="PS51371">
    <property type="entry name" value="CBS"/>
    <property type="match status" value="1"/>
</dbReference>
<dbReference type="OrthoDB" id="44789at2759"/>
<feature type="transmembrane region" description="Helical" evidence="9">
    <location>
        <begin position="328"/>
        <end position="351"/>
    </location>
</feature>
<evidence type="ECO:0000256" key="10">
    <source>
        <dbReference type="SAM" id="MobiDB-lite"/>
    </source>
</evidence>
<evidence type="ECO:0000313" key="12">
    <source>
        <dbReference type="EMBL" id="KAF3006032.1"/>
    </source>
</evidence>
<keyword evidence="4 9" id="KW-1133">Transmembrane helix</keyword>
<feature type="transmembrane region" description="Helical" evidence="9">
    <location>
        <begin position="530"/>
        <end position="549"/>
    </location>
</feature>
<feature type="domain" description="CBS" evidence="11">
    <location>
        <begin position="758"/>
        <end position="815"/>
    </location>
</feature>
<evidence type="ECO:0000256" key="4">
    <source>
        <dbReference type="ARBA" id="ARBA00022989"/>
    </source>
</evidence>
<evidence type="ECO:0000256" key="8">
    <source>
        <dbReference type="PROSITE-ProRule" id="PRU00703"/>
    </source>
</evidence>
<dbReference type="Gene3D" id="1.10.3080.10">
    <property type="entry name" value="Clc chloride channel"/>
    <property type="match status" value="1"/>
</dbReference>
<dbReference type="InterPro" id="IPR001807">
    <property type="entry name" value="ClC"/>
</dbReference>
<dbReference type="PRINTS" id="PR00762">
    <property type="entry name" value="CLCHANNEL"/>
</dbReference>
<dbReference type="SUPFAM" id="SSF81340">
    <property type="entry name" value="Clc chloride channel"/>
    <property type="match status" value="1"/>
</dbReference>
<comment type="caution">
    <text evidence="12">The sequence shown here is derived from an EMBL/GenBank/DDBJ whole genome shotgun (WGS) entry which is preliminary data.</text>
</comment>
<evidence type="ECO:0000256" key="1">
    <source>
        <dbReference type="ARBA" id="ARBA00004141"/>
    </source>
</evidence>
<accession>A0A9P4TH01</accession>
<evidence type="ECO:0000259" key="11">
    <source>
        <dbReference type="PROSITE" id="PS51371"/>
    </source>
</evidence>
<dbReference type="CDD" id="cd03684">
    <property type="entry name" value="ClC_3_like"/>
    <property type="match status" value="1"/>
</dbReference>
<dbReference type="InterPro" id="IPR014743">
    <property type="entry name" value="Cl-channel_core"/>
</dbReference>
<dbReference type="GO" id="GO:0005886">
    <property type="term" value="C:plasma membrane"/>
    <property type="evidence" value="ECO:0007669"/>
    <property type="project" value="TreeGrafter"/>
</dbReference>
<feature type="transmembrane region" description="Helical" evidence="9">
    <location>
        <begin position="98"/>
        <end position="120"/>
    </location>
</feature>
<dbReference type="InterPro" id="IPR046342">
    <property type="entry name" value="CBS_dom_sf"/>
</dbReference>
<dbReference type="PANTHER" id="PTHR45711:SF3">
    <property type="entry name" value="CLC CHANNEL"/>
    <property type="match status" value="1"/>
</dbReference>
<keyword evidence="3 9" id="KW-0812">Transmembrane</keyword>
<evidence type="ECO:0000256" key="5">
    <source>
        <dbReference type="ARBA" id="ARBA00023065"/>
    </source>
</evidence>
<keyword evidence="7 9" id="KW-0868">Chloride</keyword>
<comment type="caution">
    <text evidence="9">Lacks conserved residue(s) required for the propagation of feature annotation.</text>
</comment>
<dbReference type="GO" id="GO:0005794">
    <property type="term" value="C:Golgi apparatus"/>
    <property type="evidence" value="ECO:0007669"/>
    <property type="project" value="TreeGrafter"/>
</dbReference>
<dbReference type="AlphaFoldDB" id="A0A9P4TH01"/>
<keyword evidence="5 9" id="KW-0406">Ion transport</keyword>
<keyword evidence="2 9" id="KW-0813">Transport</keyword>
<dbReference type="Proteomes" id="UP000801428">
    <property type="component" value="Unassembled WGS sequence"/>
</dbReference>
<dbReference type="EMBL" id="SWKU01000006">
    <property type="protein sequence ID" value="KAF3006032.1"/>
    <property type="molecule type" value="Genomic_DNA"/>
</dbReference>
<keyword evidence="13" id="KW-1185">Reference proteome</keyword>
<dbReference type="InterPro" id="IPR000644">
    <property type="entry name" value="CBS_dom"/>
</dbReference>
<dbReference type="Pfam" id="PF00654">
    <property type="entry name" value="Voltage_CLC"/>
    <property type="match status" value="1"/>
</dbReference>
<evidence type="ECO:0000256" key="2">
    <source>
        <dbReference type="ARBA" id="ARBA00022448"/>
    </source>
</evidence>
<comment type="similarity">
    <text evidence="9">Belongs to the chloride channel (TC 2.A.49) family.</text>
</comment>
<gene>
    <name evidence="12" type="ORF">E8E13_010714</name>
</gene>
<keyword evidence="8" id="KW-0129">CBS domain</keyword>
<dbReference type="GO" id="GO:0005769">
    <property type="term" value="C:early endosome"/>
    <property type="evidence" value="ECO:0007669"/>
    <property type="project" value="TreeGrafter"/>
</dbReference>
<dbReference type="SUPFAM" id="SSF54631">
    <property type="entry name" value="CBS-domain pair"/>
    <property type="match status" value="1"/>
</dbReference>
<feature type="transmembrane region" description="Helical" evidence="9">
    <location>
        <begin position="182"/>
        <end position="202"/>
    </location>
</feature>
<proteinExistence type="inferred from homology"/>
<feature type="transmembrane region" description="Helical" evidence="9">
    <location>
        <begin position="363"/>
        <end position="382"/>
    </location>
</feature>
<feature type="region of interest" description="Disordered" evidence="10">
    <location>
        <begin position="206"/>
        <end position="239"/>
    </location>
</feature>
<feature type="transmembrane region" description="Helical" evidence="9">
    <location>
        <begin position="501"/>
        <end position="523"/>
    </location>
</feature>
<keyword evidence="6 9" id="KW-0472">Membrane</keyword>
<feature type="transmembrane region" description="Helical" evidence="9">
    <location>
        <begin position="402"/>
        <end position="422"/>
    </location>
</feature>
<dbReference type="GO" id="GO:0005247">
    <property type="term" value="F:voltage-gated chloride channel activity"/>
    <property type="evidence" value="ECO:0007669"/>
    <property type="project" value="TreeGrafter"/>
</dbReference>
<name>A0A9P4TH01_CURKU</name>
<evidence type="ECO:0000313" key="13">
    <source>
        <dbReference type="Proteomes" id="UP000801428"/>
    </source>
</evidence>